<evidence type="ECO:0000313" key="2">
    <source>
        <dbReference type="EMBL" id="TKT04735.1"/>
    </source>
</evidence>
<keyword evidence="3" id="KW-1185">Reference proteome</keyword>
<dbReference type="OrthoDB" id="4329576at2"/>
<accession>A0A4U5WQY0</accession>
<keyword evidence="1" id="KW-0732">Signal</keyword>
<feature type="signal peptide" evidence="1">
    <location>
        <begin position="1"/>
        <end position="27"/>
    </location>
</feature>
<evidence type="ECO:0000313" key="3">
    <source>
        <dbReference type="Proteomes" id="UP000305929"/>
    </source>
</evidence>
<comment type="caution">
    <text evidence="2">The sequence shown here is derived from an EMBL/GenBank/DDBJ whole genome shotgun (WGS) entry which is preliminary data.</text>
</comment>
<feature type="chain" id="PRO_5020395658" evidence="1">
    <location>
        <begin position="28"/>
        <end position="149"/>
    </location>
</feature>
<dbReference type="Pfam" id="PF18968">
    <property type="entry name" value="DUF5707"/>
    <property type="match status" value="1"/>
</dbReference>
<dbReference type="InterPro" id="IPR043761">
    <property type="entry name" value="DUF5707"/>
</dbReference>
<protein>
    <submittedName>
        <fullName evidence="2">Uncharacterized protein</fullName>
    </submittedName>
</protein>
<dbReference type="AlphaFoldDB" id="A0A4U5WQY0"/>
<reference evidence="2 3" key="1">
    <citation type="submission" date="2019-04" db="EMBL/GenBank/DDBJ databases">
        <title>Streptomyces lasaliensis sp. nov., an Actinomycete isolated from soil which produces the polyether antibiotic lasalocid.</title>
        <authorList>
            <person name="Erwin G."/>
            <person name="Haber C."/>
        </authorList>
    </citation>
    <scope>NUCLEOTIDE SEQUENCE [LARGE SCALE GENOMIC DNA]</scope>
    <source>
        <strain evidence="2 3">X-537</strain>
    </source>
</reference>
<dbReference type="RefSeq" id="WP_137310554.1">
    <property type="nucleotide sequence ID" value="NZ_SZNQ01000001.1"/>
</dbReference>
<organism evidence="2 3">
    <name type="scientific">Streptomyces lasalocidi</name>
    <name type="common">Streptomyces lasaliensis</name>
    <dbReference type="NCBI Taxonomy" id="324833"/>
    <lineage>
        <taxon>Bacteria</taxon>
        <taxon>Bacillati</taxon>
        <taxon>Actinomycetota</taxon>
        <taxon>Actinomycetes</taxon>
        <taxon>Kitasatosporales</taxon>
        <taxon>Streptomycetaceae</taxon>
        <taxon>Streptomyces</taxon>
    </lineage>
</organism>
<gene>
    <name evidence="2" type="ORF">E4U91_35235</name>
</gene>
<sequence>MSRRIVISTVAGAVVLAGAGAFALAYAGDQPPVLTHSTARYAAPAADRAGSLGFTTEVTASAGLKSVKVLAWPATSSLTKKAPTAREMAYVASARCTPAGGHTARCTYRVTVSRGDADTSPRGRWHVAVLATDEDGHSTFDAKAADFSV</sequence>
<proteinExistence type="predicted"/>
<name>A0A4U5WQY0_STRLS</name>
<dbReference type="EMBL" id="SZNQ01000001">
    <property type="protein sequence ID" value="TKT04735.1"/>
    <property type="molecule type" value="Genomic_DNA"/>
</dbReference>
<evidence type="ECO:0000256" key="1">
    <source>
        <dbReference type="SAM" id="SignalP"/>
    </source>
</evidence>
<dbReference type="Proteomes" id="UP000305929">
    <property type="component" value="Unassembled WGS sequence"/>
</dbReference>